<dbReference type="AlphaFoldDB" id="A0A1C3E848"/>
<sequence length="166" mass="19254">MLGLPKGEVFLFESTDQWITEYEKESELILSLIGEHVTSIHHIGSTAIPGLKAKPIIDIAIELDDFALGFDCIEALSRLDYRHRIIPELPDRHYWSKGEPRTHQIHMYAQDSVYLHEQLLFRDKLREDSALKAEYESLKTELCSKYKNDKLTYAEAKTQFIMSVVQ</sequence>
<organism evidence="1 2">
    <name type="scientific">Veronia pacifica</name>
    <dbReference type="NCBI Taxonomy" id="1080227"/>
    <lineage>
        <taxon>Bacteria</taxon>
        <taxon>Pseudomonadati</taxon>
        <taxon>Pseudomonadota</taxon>
        <taxon>Gammaproteobacteria</taxon>
        <taxon>Vibrionales</taxon>
        <taxon>Vibrionaceae</taxon>
        <taxon>Veronia</taxon>
    </lineage>
</organism>
<dbReference type="Pfam" id="PF04229">
    <property type="entry name" value="GrpB"/>
    <property type="match status" value="1"/>
</dbReference>
<dbReference type="InterPro" id="IPR043519">
    <property type="entry name" value="NT_sf"/>
</dbReference>
<proteinExistence type="predicted"/>
<dbReference type="EMBL" id="LYBM01000069">
    <property type="protein sequence ID" value="ODA29437.1"/>
    <property type="molecule type" value="Genomic_DNA"/>
</dbReference>
<dbReference type="RefSeq" id="WP_068905540.1">
    <property type="nucleotide sequence ID" value="NZ_JBHUIF010000013.1"/>
</dbReference>
<reference evidence="1 2" key="1">
    <citation type="submission" date="2016-05" db="EMBL/GenBank/DDBJ databases">
        <title>Genomic Taxonomy of the Vibrionaceae.</title>
        <authorList>
            <person name="Gomez-Gil B."/>
            <person name="Enciso-Ibarra J."/>
        </authorList>
    </citation>
    <scope>NUCLEOTIDE SEQUENCE [LARGE SCALE GENOMIC DNA]</scope>
    <source>
        <strain evidence="1 2">CAIM 1920</strain>
    </source>
</reference>
<dbReference type="STRING" id="1080227.A8L45_22215"/>
<evidence type="ECO:0008006" key="3">
    <source>
        <dbReference type="Google" id="ProtNLM"/>
    </source>
</evidence>
<dbReference type="PANTHER" id="PTHR34822">
    <property type="entry name" value="GRPB DOMAIN PROTEIN (AFU_ORTHOLOGUE AFUA_1G01530)"/>
    <property type="match status" value="1"/>
</dbReference>
<keyword evidence="2" id="KW-1185">Reference proteome</keyword>
<dbReference type="SUPFAM" id="SSF81301">
    <property type="entry name" value="Nucleotidyltransferase"/>
    <property type="match status" value="1"/>
</dbReference>
<comment type="caution">
    <text evidence="1">The sequence shown here is derived from an EMBL/GenBank/DDBJ whole genome shotgun (WGS) entry which is preliminary data.</text>
</comment>
<evidence type="ECO:0000313" key="1">
    <source>
        <dbReference type="EMBL" id="ODA29437.1"/>
    </source>
</evidence>
<protein>
    <recommendedName>
        <fullName evidence="3">GrpB family protein</fullName>
    </recommendedName>
</protein>
<dbReference type="PANTHER" id="PTHR34822:SF1">
    <property type="entry name" value="GRPB FAMILY PROTEIN"/>
    <property type="match status" value="1"/>
</dbReference>
<dbReference type="OrthoDB" id="9799092at2"/>
<dbReference type="Gene3D" id="3.30.460.10">
    <property type="entry name" value="Beta Polymerase, domain 2"/>
    <property type="match status" value="1"/>
</dbReference>
<evidence type="ECO:0000313" key="2">
    <source>
        <dbReference type="Proteomes" id="UP000094936"/>
    </source>
</evidence>
<dbReference type="InterPro" id="IPR007344">
    <property type="entry name" value="GrpB/CoaE"/>
</dbReference>
<accession>A0A1C3E848</accession>
<name>A0A1C3E848_9GAMM</name>
<dbReference type="Proteomes" id="UP000094936">
    <property type="component" value="Unassembled WGS sequence"/>
</dbReference>
<gene>
    <name evidence="1" type="ORF">A8L45_22215</name>
</gene>